<name>A0A368Y0M1_9BURK</name>
<proteinExistence type="predicted"/>
<dbReference type="EMBL" id="QPJK01000002">
    <property type="protein sequence ID" value="RCW73793.1"/>
    <property type="molecule type" value="Genomic_DNA"/>
</dbReference>
<dbReference type="Proteomes" id="UP000252884">
    <property type="component" value="Unassembled WGS sequence"/>
</dbReference>
<keyword evidence="2" id="KW-1185">Reference proteome</keyword>
<gene>
    <name evidence="1" type="ORF">DES41_102107</name>
</gene>
<reference evidence="1 2" key="1">
    <citation type="submission" date="2018-07" db="EMBL/GenBank/DDBJ databases">
        <title>Genomic Encyclopedia of Type Strains, Phase IV (KMG-IV): sequencing the most valuable type-strain genomes for metagenomic binning, comparative biology and taxonomic classification.</title>
        <authorList>
            <person name="Goeker M."/>
        </authorList>
    </citation>
    <scope>NUCLEOTIDE SEQUENCE [LARGE SCALE GENOMIC DNA]</scope>
    <source>
        <strain evidence="1 2">DSM 21634</strain>
    </source>
</reference>
<accession>A0A368Y0M1</accession>
<organism evidence="1 2">
    <name type="scientific">Pseudorhodoferax soli</name>
    <dbReference type="NCBI Taxonomy" id="545864"/>
    <lineage>
        <taxon>Bacteria</taxon>
        <taxon>Pseudomonadati</taxon>
        <taxon>Pseudomonadota</taxon>
        <taxon>Betaproteobacteria</taxon>
        <taxon>Burkholderiales</taxon>
        <taxon>Comamonadaceae</taxon>
    </lineage>
</organism>
<comment type="caution">
    <text evidence="1">The sequence shown here is derived from an EMBL/GenBank/DDBJ whole genome shotgun (WGS) entry which is preliminary data.</text>
</comment>
<dbReference type="AlphaFoldDB" id="A0A368Y0M1"/>
<evidence type="ECO:0000313" key="2">
    <source>
        <dbReference type="Proteomes" id="UP000252884"/>
    </source>
</evidence>
<sequence length="94" mass="10480">MTWHLEITSMTARRYLPGDSFEARSDFASVAQVQVLGGNKAFISGFLNDSGKGEIPRREWLALRDALRARGIELIRSERKGEARDFETGPAPLS</sequence>
<protein>
    <submittedName>
        <fullName evidence="1">Uncharacterized protein</fullName>
    </submittedName>
</protein>
<evidence type="ECO:0000313" key="1">
    <source>
        <dbReference type="EMBL" id="RCW73793.1"/>
    </source>
</evidence>